<dbReference type="Proteomes" id="UP000538196">
    <property type="component" value="Unassembled WGS sequence"/>
</dbReference>
<reference evidence="1 2" key="1">
    <citation type="submission" date="2020-08" db="EMBL/GenBank/DDBJ databases">
        <title>Sequencing the genomes of 1000 actinobacteria strains.</title>
        <authorList>
            <person name="Klenk H.-P."/>
        </authorList>
    </citation>
    <scope>NUCLEOTIDE SEQUENCE [LARGE SCALE GENOMIC DNA]</scope>
    <source>
        <strain evidence="1 2">DSM 20146</strain>
    </source>
</reference>
<sequence length="111" mass="12214">MAGVAFAGMLFALTYLTVDGVWWNVQSQAVCTITSTSHHPVYSKSGFLGTDWDIATSCGELQVTRNGNRFPDTSAQSLARSLEVGSRYRFFLRGWDGWPQGPRAIIAARPQ</sequence>
<comment type="caution">
    <text evidence="1">The sequence shown here is derived from an EMBL/GenBank/DDBJ whole genome shotgun (WGS) entry which is preliminary data.</text>
</comment>
<dbReference type="AlphaFoldDB" id="A0A7W4YHW6"/>
<organism evidence="1 2">
    <name type="scientific">Leifsonia aquatica</name>
    <name type="common">Corynebacterium aquaticum</name>
    <dbReference type="NCBI Taxonomy" id="144185"/>
    <lineage>
        <taxon>Bacteria</taxon>
        <taxon>Bacillati</taxon>
        <taxon>Actinomycetota</taxon>
        <taxon>Actinomycetes</taxon>
        <taxon>Micrococcales</taxon>
        <taxon>Microbacteriaceae</taxon>
        <taxon>Leifsonia</taxon>
    </lineage>
</organism>
<accession>A0A7W4YHW6</accession>
<dbReference type="RefSeq" id="WP_021764507.1">
    <property type="nucleotide sequence ID" value="NZ_JACHVP010000001.1"/>
</dbReference>
<evidence type="ECO:0000313" key="2">
    <source>
        <dbReference type="Proteomes" id="UP000538196"/>
    </source>
</evidence>
<evidence type="ECO:0000313" key="1">
    <source>
        <dbReference type="EMBL" id="MBB2966668.1"/>
    </source>
</evidence>
<dbReference type="EMBL" id="JACHVP010000001">
    <property type="protein sequence ID" value="MBB2966668.1"/>
    <property type="molecule type" value="Genomic_DNA"/>
</dbReference>
<proteinExistence type="predicted"/>
<gene>
    <name evidence="1" type="ORF">FHX33_001400</name>
</gene>
<name>A0A7W4YHW6_LEIAQ</name>
<keyword evidence="2" id="KW-1185">Reference proteome</keyword>
<protein>
    <submittedName>
        <fullName evidence="1">Uncharacterized protein</fullName>
    </submittedName>
</protein>